<dbReference type="AlphaFoldDB" id="A0A5A7MJ13"/>
<gene>
    <name evidence="1" type="ORF">CTTA_3710</name>
</gene>
<protein>
    <submittedName>
        <fullName evidence="1">Uncharacterized protein</fullName>
    </submittedName>
</protein>
<comment type="caution">
    <text evidence="1">The sequence shown here is derived from an EMBL/GenBank/DDBJ whole genome shotgun (WGS) entry which is preliminary data.</text>
</comment>
<organism evidence="1 2">
    <name type="scientific">Comamonas testosteroni</name>
    <name type="common">Pseudomonas testosteroni</name>
    <dbReference type="NCBI Taxonomy" id="285"/>
    <lineage>
        <taxon>Bacteria</taxon>
        <taxon>Pseudomonadati</taxon>
        <taxon>Pseudomonadota</taxon>
        <taxon>Betaproteobacteria</taxon>
        <taxon>Burkholderiales</taxon>
        <taxon>Comamonadaceae</taxon>
        <taxon>Comamonas</taxon>
    </lineage>
</organism>
<dbReference type="RefSeq" id="WP_149356380.1">
    <property type="nucleotide sequence ID" value="NZ_BKBW01000007.1"/>
</dbReference>
<reference evidence="1 2" key="1">
    <citation type="journal article" date="2019" name="Microbiol. Resour. Announc.">
        <title>Draft Genome Sequence of Comamonas testosteroni TA441, a Bacterium That Has a Cryptic Phenol Degradation Gene Cluster.</title>
        <authorList>
            <person name="Arai H."/>
            <person name="Ishii M."/>
        </authorList>
    </citation>
    <scope>NUCLEOTIDE SEQUENCE [LARGE SCALE GENOMIC DNA]</scope>
    <source>
        <strain evidence="1 2">TA441</strain>
    </source>
</reference>
<name>A0A5A7MJ13_COMTE</name>
<dbReference type="EMBL" id="BKBW01000007">
    <property type="protein sequence ID" value="GEQ76705.1"/>
    <property type="molecule type" value="Genomic_DNA"/>
</dbReference>
<accession>A0A5A7MJ13</accession>
<evidence type="ECO:0000313" key="1">
    <source>
        <dbReference type="EMBL" id="GEQ76705.1"/>
    </source>
</evidence>
<dbReference type="Proteomes" id="UP000323105">
    <property type="component" value="Unassembled WGS sequence"/>
</dbReference>
<proteinExistence type="predicted"/>
<sequence length="153" mass="16880">MKPGYMTEPWFAILLERARRPESVRARIARQLGISAAALSQVLNASGCYGNGTAKTDRIAEKVIHTFGRYTCPHLTAEASGDDQVITAEQCRAFAHRDAPTSSPRDMQHWQACRQCSHREASAPPVPRALQIRGGRKVIPITHIQEASHASPR</sequence>
<evidence type="ECO:0000313" key="2">
    <source>
        <dbReference type="Proteomes" id="UP000323105"/>
    </source>
</evidence>